<keyword evidence="2 4" id="KW-0808">Transferase</keyword>
<dbReference type="InterPro" id="IPR000836">
    <property type="entry name" value="PRTase_dom"/>
</dbReference>
<keyword evidence="1 4" id="KW-0328">Glycosyltransferase</keyword>
<sequence length="187" mass="20479">MTTAQRDFDHHRIWRVTPEALHDAATLLTDAVLRDHSSVERVIGIANGGVSPAHLIASTLRLNARIVRARHNTSDDAYQQATGNVSLDLTPLTRGLNGQRLRGRVLVVDDICGSGATLRRVHDDLTPLLGPDAQILTAVLCLNTGATTRPDYSIWTVSDWVVFPWEKPPADHATTTLPPPKKALRHV</sequence>
<dbReference type="CDD" id="cd06223">
    <property type="entry name" value="PRTases_typeI"/>
    <property type="match status" value="1"/>
</dbReference>
<dbReference type="PANTHER" id="PTHR43363:SF1">
    <property type="entry name" value="HYPOXANTHINE-GUANINE PHOSPHORIBOSYLTRANSFERASE"/>
    <property type="match status" value="1"/>
</dbReference>
<evidence type="ECO:0000256" key="2">
    <source>
        <dbReference type="ARBA" id="ARBA00022679"/>
    </source>
</evidence>
<dbReference type="EMBL" id="CP008953">
    <property type="protein sequence ID" value="AIG73312.1"/>
    <property type="molecule type" value="Genomic_DNA"/>
</dbReference>
<accession>A0A075UH37</accession>
<proteinExistence type="predicted"/>
<evidence type="ECO:0000259" key="3">
    <source>
        <dbReference type="Pfam" id="PF00156"/>
    </source>
</evidence>
<reference evidence="4 5" key="1">
    <citation type="journal article" date="2014" name="J. Biotechnol.">
        <title>Complete genome sequence of the actinobacterium Amycolatopsis japonica MG417-CF17(T) (=DSM 44213T) producing (S,S)-N,N'-ethylenediaminedisuccinic acid.</title>
        <authorList>
            <person name="Stegmann E."/>
            <person name="Albersmeier A."/>
            <person name="Spohn M."/>
            <person name="Gert H."/>
            <person name="Weber T."/>
            <person name="Wohlleben W."/>
            <person name="Kalinowski J."/>
            <person name="Ruckert C."/>
        </authorList>
    </citation>
    <scope>NUCLEOTIDE SEQUENCE [LARGE SCALE GENOMIC DNA]</scope>
    <source>
        <strain evidence="5">MG417-CF17 (DSM 44213)</strain>
    </source>
</reference>
<dbReference type="HOGENOM" id="CLU_1453658_0_0_11"/>
<gene>
    <name evidence="4" type="ORF">AJAP_01910</name>
</gene>
<keyword evidence="5" id="KW-1185">Reference proteome</keyword>
<evidence type="ECO:0000256" key="1">
    <source>
        <dbReference type="ARBA" id="ARBA00022676"/>
    </source>
</evidence>
<evidence type="ECO:0000313" key="5">
    <source>
        <dbReference type="Proteomes" id="UP000028492"/>
    </source>
</evidence>
<feature type="domain" description="Phosphoribosyltransferase" evidence="3">
    <location>
        <begin position="37"/>
        <end position="166"/>
    </location>
</feature>
<dbReference type="Pfam" id="PF00156">
    <property type="entry name" value="Pribosyltran"/>
    <property type="match status" value="1"/>
</dbReference>
<dbReference type="RefSeq" id="WP_038507741.1">
    <property type="nucleotide sequence ID" value="NZ_CP008953.1"/>
</dbReference>
<name>A0A075UH37_9PSEU</name>
<dbReference type="STRING" id="208439.AJAP_01910"/>
<dbReference type="Gene3D" id="3.40.50.2020">
    <property type="match status" value="1"/>
</dbReference>
<evidence type="ECO:0000313" key="4">
    <source>
        <dbReference type="EMBL" id="AIG73312.1"/>
    </source>
</evidence>
<protein>
    <submittedName>
        <fullName evidence="4">Putative phosphoribosyltransferase</fullName>
    </submittedName>
</protein>
<dbReference type="Proteomes" id="UP000028492">
    <property type="component" value="Chromosome"/>
</dbReference>
<dbReference type="InterPro" id="IPR029057">
    <property type="entry name" value="PRTase-like"/>
</dbReference>
<dbReference type="PANTHER" id="PTHR43363">
    <property type="entry name" value="HYPOXANTHINE PHOSPHORIBOSYLTRANSFERASE"/>
    <property type="match status" value="1"/>
</dbReference>
<dbReference type="SUPFAM" id="SSF53271">
    <property type="entry name" value="PRTase-like"/>
    <property type="match status" value="1"/>
</dbReference>
<dbReference type="KEGG" id="aja:AJAP_01910"/>
<dbReference type="eggNOG" id="COG2236">
    <property type="taxonomic scope" value="Bacteria"/>
</dbReference>
<dbReference type="AlphaFoldDB" id="A0A075UH37"/>
<dbReference type="GO" id="GO:0016757">
    <property type="term" value="F:glycosyltransferase activity"/>
    <property type="evidence" value="ECO:0007669"/>
    <property type="project" value="UniProtKB-KW"/>
</dbReference>
<organism evidence="4 5">
    <name type="scientific">Amycolatopsis japonica</name>
    <dbReference type="NCBI Taxonomy" id="208439"/>
    <lineage>
        <taxon>Bacteria</taxon>
        <taxon>Bacillati</taxon>
        <taxon>Actinomycetota</taxon>
        <taxon>Actinomycetes</taxon>
        <taxon>Pseudonocardiales</taxon>
        <taxon>Pseudonocardiaceae</taxon>
        <taxon>Amycolatopsis</taxon>
        <taxon>Amycolatopsis japonica group</taxon>
    </lineage>
</organism>